<name>A0A890CB08_9GEMI</name>
<keyword evidence="2" id="KW-0812">Transmembrane</keyword>
<evidence type="ECO:0000256" key="1">
    <source>
        <dbReference type="SAM" id="MobiDB-lite"/>
    </source>
</evidence>
<feature type="transmembrane region" description="Helical" evidence="2">
    <location>
        <begin position="7"/>
        <end position="26"/>
    </location>
</feature>
<feature type="compositionally biased region" description="Basic residues" evidence="1">
    <location>
        <begin position="106"/>
        <end position="115"/>
    </location>
</feature>
<feature type="transmembrane region" description="Helical" evidence="2">
    <location>
        <begin position="32"/>
        <end position="52"/>
    </location>
</feature>
<evidence type="ECO:0000313" key="3">
    <source>
        <dbReference type="EMBL" id="QRG29220.1"/>
    </source>
</evidence>
<keyword evidence="2" id="KW-1133">Transmembrane helix</keyword>
<sequence>MRPSIISSINLSIIALCIWLLLVNFTKTNLTISMFSYSLIRDAILGTLVFLISTRVTPTYNQQGTHRRSWSTYPKRQNHSPGEHSKNTRSPLAKGMTDGELSWRHQQLKKNISKG</sequence>
<dbReference type="EMBL" id="MT159331">
    <property type="protein sequence ID" value="QRG29220.1"/>
    <property type="molecule type" value="Genomic_DNA"/>
</dbReference>
<organism evidence="3">
    <name type="scientific">Tripterygium mastrevirus A</name>
    <dbReference type="NCBI Taxonomy" id="2809269"/>
    <lineage>
        <taxon>Viruses</taxon>
        <taxon>Monodnaviria</taxon>
        <taxon>Shotokuvirae</taxon>
        <taxon>Cressdnaviricota</taxon>
        <taxon>Repensiviricetes</taxon>
        <taxon>Geplafuvirales</taxon>
        <taxon>Geminiviridae</taxon>
        <taxon>Mastrevirus</taxon>
    </lineage>
</organism>
<keyword evidence="2" id="KW-0472">Membrane</keyword>
<evidence type="ECO:0000256" key="2">
    <source>
        <dbReference type="SAM" id="Phobius"/>
    </source>
</evidence>
<accession>A0A890CB08</accession>
<feature type="region of interest" description="Disordered" evidence="1">
    <location>
        <begin position="60"/>
        <end position="115"/>
    </location>
</feature>
<proteinExistence type="predicted"/>
<reference evidence="3" key="1">
    <citation type="submission" date="2020-02" db="EMBL/GenBank/DDBJ databases">
        <authorList>
            <person name="Jo Y."/>
            <person name="Cho W.K."/>
        </authorList>
    </citation>
    <scope>NUCLEOTIDE SEQUENCE</scope>
    <source>
        <strain evidence="3">Won</strain>
    </source>
</reference>
<protein>
    <submittedName>
        <fullName evidence="3">Putative Rep</fullName>
    </submittedName>
</protein>
<feature type="compositionally biased region" description="Polar residues" evidence="1">
    <location>
        <begin position="60"/>
        <end position="75"/>
    </location>
</feature>